<dbReference type="SMART" id="SM00369">
    <property type="entry name" value="LRR_TYP"/>
    <property type="match status" value="15"/>
</dbReference>
<dbReference type="GO" id="GO:0005737">
    <property type="term" value="C:cytoplasm"/>
    <property type="evidence" value="ECO:0007669"/>
    <property type="project" value="TreeGrafter"/>
</dbReference>
<dbReference type="PRINTS" id="PR00019">
    <property type="entry name" value="LEURICHRPT"/>
</dbReference>
<evidence type="ECO:0000313" key="4">
    <source>
        <dbReference type="EMBL" id="JAI15437.1"/>
    </source>
</evidence>
<dbReference type="FunFam" id="3.80.10.10:FF:000193">
    <property type="entry name" value="Leucine-rich repeat-containing protein 40"/>
    <property type="match status" value="1"/>
</dbReference>
<keyword evidence="2" id="KW-0677">Repeat</keyword>
<organism evidence="4">
    <name type="scientific">Tabanus bromius</name>
    <name type="common">Band-eyed brown horse fly</name>
    <dbReference type="NCBI Taxonomy" id="304241"/>
    <lineage>
        <taxon>Eukaryota</taxon>
        <taxon>Metazoa</taxon>
        <taxon>Ecdysozoa</taxon>
        <taxon>Arthropoda</taxon>
        <taxon>Hexapoda</taxon>
        <taxon>Insecta</taxon>
        <taxon>Pterygota</taxon>
        <taxon>Neoptera</taxon>
        <taxon>Endopterygota</taxon>
        <taxon>Diptera</taxon>
        <taxon>Brachycera</taxon>
        <taxon>Tabanomorpha</taxon>
        <taxon>Tabanoidea</taxon>
        <taxon>Tabanidae</taxon>
        <taxon>Tabanus</taxon>
    </lineage>
</organism>
<dbReference type="InterPro" id="IPR055414">
    <property type="entry name" value="LRR_R13L4/SHOC2-like"/>
</dbReference>
<feature type="non-terminal residue" evidence="4">
    <location>
        <position position="1"/>
    </location>
</feature>
<evidence type="ECO:0000256" key="2">
    <source>
        <dbReference type="ARBA" id="ARBA00022737"/>
    </source>
</evidence>
<evidence type="ECO:0000259" key="3">
    <source>
        <dbReference type="Pfam" id="PF23598"/>
    </source>
</evidence>
<evidence type="ECO:0000256" key="1">
    <source>
        <dbReference type="ARBA" id="ARBA00022614"/>
    </source>
</evidence>
<dbReference type="Pfam" id="PF13855">
    <property type="entry name" value="LRR_8"/>
    <property type="match status" value="3"/>
</dbReference>
<dbReference type="Pfam" id="PF00560">
    <property type="entry name" value="LRR_1"/>
    <property type="match status" value="2"/>
</dbReference>
<dbReference type="InterPro" id="IPR050216">
    <property type="entry name" value="LRR_domain-containing"/>
</dbReference>
<dbReference type="SUPFAM" id="SSF52058">
    <property type="entry name" value="L domain-like"/>
    <property type="match status" value="2"/>
</dbReference>
<name>A0A0K8TM45_TABBR</name>
<dbReference type="InterPro" id="IPR003591">
    <property type="entry name" value="Leu-rich_rpt_typical-subtyp"/>
</dbReference>
<proteinExistence type="evidence at transcript level"/>
<dbReference type="InterPro" id="IPR032675">
    <property type="entry name" value="LRR_dom_sf"/>
</dbReference>
<reference evidence="4" key="1">
    <citation type="journal article" date="2015" name="Insect Biochem. Mol. Biol.">
        <title>An insight into the sialome of the horse fly, Tabanus bromius.</title>
        <authorList>
            <person name="Ribeiro J.M."/>
            <person name="Kazimirova M."/>
            <person name="Takac P."/>
            <person name="Andersen J.F."/>
            <person name="Francischetti I.M."/>
        </authorList>
    </citation>
    <scope>NUCLEOTIDE SEQUENCE</scope>
</reference>
<sequence length="613" mass="69557">KLHKMATARRRFDRKNLNPVFHKRDKSEDDRELSRALIKQARKSGVLNLSGRALSSVPEKVWNLNSPDKEELQVDIDLNSTKDEDAWWNQKPLSNLDLSSNTLTKLAPDVGNLYSLTVLNLHDNALTSLPAEIGNLEKLTKLNISHNKLTELPNDFFKLRELKYLNLSHNAFEEMPSELSDLYMLEVLDASYNKINSLPGGIGFLVRLTQLILSYNKLKTLPNDIVNLRSLQKLDLVHNDLENLPPIMGELRKLECLYAQHNDIQELPDFQGCESLKELHISNNFIKEIPKDFCEQLPHLKILDLRDNKIEKVPDEIAMLQSLIRLDISNNSVSSLPTSLSTLAHLVSLQLEGNPIRSIRRDIIQCGTTRVLKTLRDRSLVEEKTDQTNIAIIGENEATFPDRYRMRKSRSLSLTARGLTEVPEEVFLDAKSESVTLIDLSKNKLKHLPEGVQHLANIANELIVAHNLLVDIPIFLSQFDKISRIDISQNALTTLPEEFGCLVSLRELNIANNRFQEIPRCVYELRGLEILLARDNQIKEIDATTSGLGALRRLAILDLANNSISQVPPILGKLTHITSLDLVGNCFRQPRHQILEKGTEAIMSYLRDRIPTN</sequence>
<dbReference type="SMART" id="SM00364">
    <property type="entry name" value="LRR_BAC"/>
    <property type="match status" value="13"/>
</dbReference>
<dbReference type="EMBL" id="GDAI01002166">
    <property type="protein sequence ID" value="JAI15437.1"/>
    <property type="molecule type" value="mRNA"/>
</dbReference>
<keyword evidence="1" id="KW-0433">Leucine-rich repeat</keyword>
<dbReference type="FunFam" id="3.80.10.10:FF:000923">
    <property type="entry name" value="Flyers-cup, isoform F"/>
    <property type="match status" value="1"/>
</dbReference>
<dbReference type="FunFam" id="3.80.10.10:FF:000116">
    <property type="entry name" value="Leucine-rich repeat-containing protein 40"/>
    <property type="match status" value="1"/>
</dbReference>
<feature type="domain" description="Disease resistance R13L4/SHOC-2-like LRR" evidence="3">
    <location>
        <begin position="202"/>
        <end position="281"/>
    </location>
</feature>
<dbReference type="Gene3D" id="3.80.10.10">
    <property type="entry name" value="Ribonuclease Inhibitor"/>
    <property type="match status" value="3"/>
</dbReference>
<dbReference type="PANTHER" id="PTHR48051">
    <property type="match status" value="1"/>
</dbReference>
<dbReference type="InterPro" id="IPR001611">
    <property type="entry name" value="Leu-rich_rpt"/>
</dbReference>
<dbReference type="AlphaFoldDB" id="A0A0K8TM45"/>
<protein>
    <submittedName>
        <fullName evidence="4">Putative mitotic protein phosphatase 1 regulator</fullName>
    </submittedName>
</protein>
<dbReference type="Pfam" id="PF23598">
    <property type="entry name" value="LRR_14"/>
    <property type="match status" value="1"/>
</dbReference>
<dbReference type="PANTHER" id="PTHR48051:SF1">
    <property type="entry name" value="RAS SUPPRESSOR PROTEIN 1"/>
    <property type="match status" value="1"/>
</dbReference>
<dbReference type="PROSITE" id="PS51450">
    <property type="entry name" value="LRR"/>
    <property type="match status" value="9"/>
</dbReference>
<accession>A0A0K8TM45</accession>